<protein>
    <submittedName>
        <fullName evidence="1">Uncharacterized protein</fullName>
    </submittedName>
</protein>
<dbReference type="AlphaFoldDB" id="A0AA39NS52"/>
<organism evidence="1 2">
    <name type="scientific">Armillaria novae-zelandiae</name>
    <dbReference type="NCBI Taxonomy" id="153914"/>
    <lineage>
        <taxon>Eukaryota</taxon>
        <taxon>Fungi</taxon>
        <taxon>Dikarya</taxon>
        <taxon>Basidiomycota</taxon>
        <taxon>Agaricomycotina</taxon>
        <taxon>Agaricomycetes</taxon>
        <taxon>Agaricomycetidae</taxon>
        <taxon>Agaricales</taxon>
        <taxon>Marasmiineae</taxon>
        <taxon>Physalacriaceae</taxon>
        <taxon>Armillaria</taxon>
    </lineage>
</organism>
<dbReference type="Proteomes" id="UP001175227">
    <property type="component" value="Unassembled WGS sequence"/>
</dbReference>
<evidence type="ECO:0000313" key="1">
    <source>
        <dbReference type="EMBL" id="KAK0470857.1"/>
    </source>
</evidence>
<comment type="caution">
    <text evidence="1">The sequence shown here is derived from an EMBL/GenBank/DDBJ whole genome shotgun (WGS) entry which is preliminary data.</text>
</comment>
<name>A0AA39NS52_9AGAR</name>
<dbReference type="EMBL" id="JAUEPR010000058">
    <property type="protein sequence ID" value="KAK0470857.1"/>
    <property type="molecule type" value="Genomic_DNA"/>
</dbReference>
<evidence type="ECO:0000313" key="2">
    <source>
        <dbReference type="Proteomes" id="UP001175227"/>
    </source>
</evidence>
<sequence length="345" mass="39683">MLKMLSKFNKLADKTSFPTTFTLALASIRYLLHRVSLPSSGIDPEYTLSVVLERFSRNVVFDELPDEQITALSDLIEGAIFHSLVLKPEMIWPSAQMSLMKLYSALVGASSSQRPRHNYWPALQPLVEFLIIQYNTPYGFIWHSPFDNMCDILAFGLRHGVQTVYDVFLQKDCLDVFRSHSLHPVLVHVINGYVAGLAAPHTLIDSQRYLDYLHEPENLFWACYVLTTNGRRNFGHLENGEIRQTQLQGDICRDIRALALLRPSDPSWDQCRQKLRDLQDGGGEYFVKQQKLVWGEFKDLTPEDIEQAKDNIRLAIEELDRFFSDWKNTKLCFLVSRLAIISAEI</sequence>
<reference evidence="1" key="1">
    <citation type="submission" date="2023-06" db="EMBL/GenBank/DDBJ databases">
        <authorList>
            <consortium name="Lawrence Berkeley National Laboratory"/>
            <person name="Ahrendt S."/>
            <person name="Sahu N."/>
            <person name="Indic B."/>
            <person name="Wong-Bajracharya J."/>
            <person name="Merenyi Z."/>
            <person name="Ke H.-M."/>
            <person name="Monk M."/>
            <person name="Kocsube S."/>
            <person name="Drula E."/>
            <person name="Lipzen A."/>
            <person name="Balint B."/>
            <person name="Henrissat B."/>
            <person name="Andreopoulos B."/>
            <person name="Martin F.M."/>
            <person name="Harder C.B."/>
            <person name="Rigling D."/>
            <person name="Ford K.L."/>
            <person name="Foster G.D."/>
            <person name="Pangilinan J."/>
            <person name="Papanicolaou A."/>
            <person name="Barry K."/>
            <person name="LaButti K."/>
            <person name="Viragh M."/>
            <person name="Koriabine M."/>
            <person name="Yan M."/>
            <person name="Riley R."/>
            <person name="Champramary S."/>
            <person name="Plett K.L."/>
            <person name="Tsai I.J."/>
            <person name="Slot J."/>
            <person name="Sipos G."/>
            <person name="Plett J."/>
            <person name="Nagy L.G."/>
            <person name="Grigoriev I.V."/>
        </authorList>
    </citation>
    <scope>NUCLEOTIDE SEQUENCE</scope>
    <source>
        <strain evidence="1">ICMP 16352</strain>
    </source>
</reference>
<keyword evidence="2" id="KW-1185">Reference proteome</keyword>
<proteinExistence type="predicted"/>
<accession>A0AA39NS52</accession>
<gene>
    <name evidence="1" type="ORF">IW261DRAFT_1672385</name>
</gene>